<reference evidence="1" key="1">
    <citation type="submission" date="2021-02" db="EMBL/GenBank/DDBJ databases">
        <authorList>
            <person name="Nieuwenhuis M."/>
            <person name="Van De Peppel L.J.J."/>
        </authorList>
    </citation>
    <scope>NUCLEOTIDE SEQUENCE</scope>
    <source>
        <strain evidence="1">D49</strain>
    </source>
</reference>
<evidence type="ECO:0000313" key="2">
    <source>
        <dbReference type="Proteomes" id="UP000717328"/>
    </source>
</evidence>
<name>A0A9P7GS34_9AGAR</name>
<evidence type="ECO:0000313" key="1">
    <source>
        <dbReference type="EMBL" id="KAG5653553.1"/>
    </source>
</evidence>
<gene>
    <name evidence="1" type="ORF">H0H81_012362</name>
</gene>
<protein>
    <submittedName>
        <fullName evidence="1">Uncharacterized protein</fullName>
    </submittedName>
</protein>
<keyword evidence="2" id="KW-1185">Reference proteome</keyword>
<comment type="caution">
    <text evidence="1">The sequence shown here is derived from an EMBL/GenBank/DDBJ whole genome shotgun (WGS) entry which is preliminary data.</text>
</comment>
<accession>A0A9P7GS34</accession>
<sequence length="213" mass="23909">MASHIRSIVYTPAWEDLQEMVGPLLAHTTSLISLHGEFEWRTFNGWRTVPMNMSTFRSLAIATGRTLQTLSLELVPQESDALPRSPEPLFTFSALRDLVWKTVEVMGFISDVDVPEDALPALEKLTYCAPDDSVLILLQRIALPKLHTVYFPLPQPGAISFLSRHGVKVTTLKAEDRLGLFGLCPNLSLAMISGFPSFERRHEMITKMILTEE</sequence>
<proteinExistence type="predicted"/>
<organism evidence="1 2">
    <name type="scientific">Sphagnurus paluster</name>
    <dbReference type="NCBI Taxonomy" id="117069"/>
    <lineage>
        <taxon>Eukaryota</taxon>
        <taxon>Fungi</taxon>
        <taxon>Dikarya</taxon>
        <taxon>Basidiomycota</taxon>
        <taxon>Agaricomycotina</taxon>
        <taxon>Agaricomycetes</taxon>
        <taxon>Agaricomycetidae</taxon>
        <taxon>Agaricales</taxon>
        <taxon>Tricholomatineae</taxon>
        <taxon>Lyophyllaceae</taxon>
        <taxon>Sphagnurus</taxon>
    </lineage>
</organism>
<dbReference type="AlphaFoldDB" id="A0A9P7GS34"/>
<reference evidence="1" key="2">
    <citation type="submission" date="2021-10" db="EMBL/GenBank/DDBJ databases">
        <title>Phylogenomics reveals ancestral predisposition of the termite-cultivated fungus Termitomyces towards a domesticated lifestyle.</title>
        <authorList>
            <person name="Auxier B."/>
            <person name="Grum-Grzhimaylo A."/>
            <person name="Cardenas M.E."/>
            <person name="Lodge J.D."/>
            <person name="Laessoe T."/>
            <person name="Pedersen O."/>
            <person name="Smith M.E."/>
            <person name="Kuyper T.W."/>
            <person name="Franco-Molano E.A."/>
            <person name="Baroni T.J."/>
            <person name="Aanen D.K."/>
        </authorList>
    </citation>
    <scope>NUCLEOTIDE SEQUENCE</scope>
    <source>
        <strain evidence="1">D49</strain>
    </source>
</reference>
<dbReference type="EMBL" id="JABCKI010000046">
    <property type="protein sequence ID" value="KAG5653553.1"/>
    <property type="molecule type" value="Genomic_DNA"/>
</dbReference>
<dbReference type="Proteomes" id="UP000717328">
    <property type="component" value="Unassembled WGS sequence"/>
</dbReference>